<protein>
    <submittedName>
        <fullName evidence="4">Caspase family protein</fullName>
    </submittedName>
</protein>
<gene>
    <name evidence="4" type="ORF">K3721_04180</name>
</gene>
<comment type="similarity">
    <text evidence="1">Belongs to the peptidase C14A family.</text>
</comment>
<evidence type="ECO:0000256" key="1">
    <source>
        <dbReference type="ARBA" id="ARBA00010134"/>
    </source>
</evidence>
<organism evidence="4 5">
    <name type="scientific">Leisingera caerulea</name>
    <name type="common">Phaeobacter caeruleus</name>
    <dbReference type="NCBI Taxonomy" id="506591"/>
    <lineage>
        <taxon>Bacteria</taxon>
        <taxon>Pseudomonadati</taxon>
        <taxon>Pseudomonadota</taxon>
        <taxon>Alphaproteobacteria</taxon>
        <taxon>Rhodobacterales</taxon>
        <taxon>Roseobacteraceae</taxon>
        <taxon>Leisingera</taxon>
    </lineage>
</organism>
<dbReference type="InterPro" id="IPR015917">
    <property type="entry name" value="Pept_C14A"/>
</dbReference>
<feature type="domain" description="Caspase family p20" evidence="3">
    <location>
        <begin position="7"/>
        <end position="136"/>
    </location>
</feature>
<dbReference type="RefSeq" id="WP_259971959.1">
    <property type="nucleotide sequence ID" value="NZ_CP081070.1"/>
</dbReference>
<dbReference type="PANTHER" id="PTHR22576:SF37">
    <property type="entry name" value="MUCOSA-ASSOCIATED LYMPHOID TISSUE LYMPHOMA TRANSLOCATION PROTEIN 1"/>
    <property type="match status" value="1"/>
</dbReference>
<name>A0A9Q9HM54_LEICA</name>
<evidence type="ECO:0000259" key="3">
    <source>
        <dbReference type="PROSITE" id="PS50208"/>
    </source>
</evidence>
<dbReference type="AlphaFoldDB" id="A0A9Q9HM54"/>
<dbReference type="InterPro" id="IPR029030">
    <property type="entry name" value="Caspase-like_dom_sf"/>
</dbReference>
<evidence type="ECO:0000259" key="2">
    <source>
        <dbReference type="PROSITE" id="PS50041"/>
    </source>
</evidence>
<dbReference type="InterPro" id="IPR002477">
    <property type="entry name" value="Peptidoglycan-bd-like"/>
</dbReference>
<dbReference type="InterPro" id="IPR001304">
    <property type="entry name" value="C-type_lectin-like"/>
</dbReference>
<dbReference type="InterPro" id="IPR036366">
    <property type="entry name" value="PGBDSf"/>
</dbReference>
<dbReference type="Pfam" id="PF00059">
    <property type="entry name" value="Lectin_C"/>
    <property type="match status" value="1"/>
</dbReference>
<dbReference type="Proteomes" id="UP001058713">
    <property type="component" value="Chromosome"/>
</dbReference>
<dbReference type="InterPro" id="IPR011600">
    <property type="entry name" value="Pept_C14_caspase"/>
</dbReference>
<feature type="domain" description="C-type lectin" evidence="2">
    <location>
        <begin position="434"/>
        <end position="562"/>
    </location>
</feature>
<dbReference type="KEGG" id="lcae:K3721_04180"/>
<dbReference type="SUPFAM" id="SSF47090">
    <property type="entry name" value="PGBD-like"/>
    <property type="match status" value="1"/>
</dbReference>
<dbReference type="InterPro" id="IPR052039">
    <property type="entry name" value="Caspase-related_regulators"/>
</dbReference>
<dbReference type="PROSITE" id="PS50208">
    <property type="entry name" value="CASPASE_P20"/>
    <property type="match status" value="1"/>
</dbReference>
<dbReference type="SUPFAM" id="SSF56436">
    <property type="entry name" value="C-type lectin-like"/>
    <property type="match status" value="1"/>
</dbReference>
<proteinExistence type="inferred from homology"/>
<evidence type="ECO:0000313" key="4">
    <source>
        <dbReference type="EMBL" id="UWQ54735.1"/>
    </source>
</evidence>
<dbReference type="SMART" id="SM00115">
    <property type="entry name" value="CASc"/>
    <property type="match status" value="1"/>
</dbReference>
<dbReference type="InterPro" id="IPR016187">
    <property type="entry name" value="CTDL_fold"/>
</dbReference>
<dbReference type="Gene3D" id="1.10.101.10">
    <property type="entry name" value="PGBD-like superfamily/PGBD"/>
    <property type="match status" value="1"/>
</dbReference>
<reference evidence="4" key="1">
    <citation type="submission" date="2021-08" db="EMBL/GenBank/DDBJ databases">
        <authorList>
            <person name="Nwanade C."/>
            <person name="Wang M."/>
            <person name="Masoudi A."/>
            <person name="Yu Z."/>
            <person name="Liu J."/>
        </authorList>
    </citation>
    <scope>NUCLEOTIDE SEQUENCE</scope>
    <source>
        <strain evidence="4">S122</strain>
    </source>
</reference>
<dbReference type="GO" id="GO:0004197">
    <property type="term" value="F:cysteine-type endopeptidase activity"/>
    <property type="evidence" value="ECO:0007669"/>
    <property type="project" value="InterPro"/>
</dbReference>
<sequence>MAENDTERRIALVIGNSRYQHVTRLLNPSNDAKDLAKVLKEIGFEVTSGYDLDFRSMRLAIRDFSEQAEKADIVLVYFAGHGIEVGGENYLIPTNAELKRDRDVDFEAIRLEALLASLEASDGLKIVLVDACRNNPFSVQMASSNATRSIGRGLARIEPSGVLVGYAAKGGTFALDGKGRNSPYASALLKHLTEPGLELGKLFRKVRDTVYASTGGEQEPFVYGSLPGRDIFLVPPKLAAPTGEPAQTAALPETDSEVQKDYSRAASMNSVVGWMDFLSKHSDRTDHWLVKLAQERLAKVVAERDIRRGFSEREPWLTSAIAPDGETINLSRNDRVLVQKALNMMGFDVGSFDGQFGPKTKQAIAAARIRAGLFRGVEVDRALLRILPNVPAIEALQTDKAKVYSKDVLAEDLEPRLRKALGVYSHTPIKFEYFKGNLYLAVQSTSGDWNYANKTAQRAGGHLATISSAEENNFLLNLFSSDERFITRTGDGSLHGPLIGLIQADRSREPNGGWVWVTGEPVTFRGWSPGNPDNHRNRQHWARFYRSRKFSGTNVPVKYWDDTTSSLWSGGYLVEIE</sequence>
<dbReference type="InterPro" id="IPR036365">
    <property type="entry name" value="PGBD-like_sf"/>
</dbReference>
<dbReference type="Pfam" id="PF01471">
    <property type="entry name" value="PG_binding_1"/>
    <property type="match status" value="1"/>
</dbReference>
<dbReference type="Pfam" id="PF00656">
    <property type="entry name" value="Peptidase_C14"/>
    <property type="match status" value="1"/>
</dbReference>
<evidence type="ECO:0000313" key="5">
    <source>
        <dbReference type="Proteomes" id="UP001058713"/>
    </source>
</evidence>
<dbReference type="PANTHER" id="PTHR22576">
    <property type="entry name" value="MUCOSA ASSOCIATED LYMPHOID TISSUE LYMPHOMA TRANSLOCATION PROTEIN 1/PARACASPASE"/>
    <property type="match status" value="1"/>
</dbReference>
<dbReference type="InterPro" id="IPR016186">
    <property type="entry name" value="C-type_lectin-like/link_sf"/>
</dbReference>
<dbReference type="Gene3D" id="3.10.100.10">
    <property type="entry name" value="Mannose-Binding Protein A, subunit A"/>
    <property type="match status" value="1"/>
</dbReference>
<dbReference type="Gene3D" id="3.40.50.1460">
    <property type="match status" value="1"/>
</dbReference>
<dbReference type="SUPFAM" id="SSF52129">
    <property type="entry name" value="Caspase-like"/>
    <property type="match status" value="1"/>
</dbReference>
<dbReference type="PROSITE" id="PS50041">
    <property type="entry name" value="C_TYPE_LECTIN_2"/>
    <property type="match status" value="1"/>
</dbReference>
<dbReference type="EMBL" id="CP081070">
    <property type="protein sequence ID" value="UWQ54735.1"/>
    <property type="molecule type" value="Genomic_DNA"/>
</dbReference>
<dbReference type="SMART" id="SM00034">
    <property type="entry name" value="CLECT"/>
    <property type="match status" value="1"/>
</dbReference>
<dbReference type="GO" id="GO:0006508">
    <property type="term" value="P:proteolysis"/>
    <property type="evidence" value="ECO:0007669"/>
    <property type="project" value="InterPro"/>
</dbReference>
<dbReference type="InterPro" id="IPR001309">
    <property type="entry name" value="Pept_C14_p20"/>
</dbReference>
<accession>A0A9Q9HM54</accession>